<evidence type="ECO:0000313" key="3">
    <source>
        <dbReference type="Proteomes" id="UP000712673"/>
    </source>
</evidence>
<dbReference type="AlphaFoldDB" id="A0A937VXG1"/>
<dbReference type="CDD" id="cd07438">
    <property type="entry name" value="PHP_HisPPase_AMP"/>
    <property type="match status" value="1"/>
</dbReference>
<dbReference type="GO" id="GO:0004534">
    <property type="term" value="F:5'-3' RNA exonuclease activity"/>
    <property type="evidence" value="ECO:0007669"/>
    <property type="project" value="TreeGrafter"/>
</dbReference>
<proteinExistence type="predicted"/>
<dbReference type="GO" id="GO:0035312">
    <property type="term" value="F:5'-3' DNA exonuclease activity"/>
    <property type="evidence" value="ECO:0007669"/>
    <property type="project" value="TreeGrafter"/>
</dbReference>
<dbReference type="Gene3D" id="1.10.150.650">
    <property type="match status" value="1"/>
</dbReference>
<evidence type="ECO:0000259" key="1">
    <source>
        <dbReference type="SMART" id="SM00481"/>
    </source>
</evidence>
<dbReference type="EMBL" id="VGLS01000065">
    <property type="protein sequence ID" value="MBM3222873.1"/>
    <property type="molecule type" value="Genomic_DNA"/>
</dbReference>
<feature type="domain" description="Polymerase/histidinol phosphatase N-terminal" evidence="1">
    <location>
        <begin position="8"/>
        <end position="73"/>
    </location>
</feature>
<organism evidence="2 3">
    <name type="scientific">Tectimicrobiota bacterium</name>
    <dbReference type="NCBI Taxonomy" id="2528274"/>
    <lineage>
        <taxon>Bacteria</taxon>
        <taxon>Pseudomonadati</taxon>
        <taxon>Nitrospinota/Tectimicrobiota group</taxon>
        <taxon>Candidatus Tectimicrobiota</taxon>
    </lineage>
</organism>
<dbReference type="Pfam" id="PF02811">
    <property type="entry name" value="PHP"/>
    <property type="match status" value="1"/>
</dbReference>
<dbReference type="InterPro" id="IPR052018">
    <property type="entry name" value="PHP_domain"/>
</dbReference>
<dbReference type="Gene3D" id="3.20.20.140">
    <property type="entry name" value="Metal-dependent hydrolases"/>
    <property type="match status" value="1"/>
</dbReference>
<protein>
    <submittedName>
        <fullName evidence="2">PHP domain-containing protein</fullName>
    </submittedName>
</protein>
<gene>
    <name evidence="2" type="ORF">FJZ47_03590</name>
</gene>
<dbReference type="PANTHER" id="PTHR42924">
    <property type="entry name" value="EXONUCLEASE"/>
    <property type="match status" value="1"/>
</dbReference>
<evidence type="ECO:0000313" key="2">
    <source>
        <dbReference type="EMBL" id="MBM3222873.1"/>
    </source>
</evidence>
<dbReference type="SUPFAM" id="SSF89550">
    <property type="entry name" value="PHP domain-like"/>
    <property type="match status" value="1"/>
</dbReference>
<dbReference type="PANTHER" id="PTHR42924:SF3">
    <property type="entry name" value="POLYMERASE_HISTIDINOL PHOSPHATASE N-TERMINAL DOMAIN-CONTAINING PROTEIN"/>
    <property type="match status" value="1"/>
</dbReference>
<dbReference type="Proteomes" id="UP000712673">
    <property type="component" value="Unassembled WGS sequence"/>
</dbReference>
<dbReference type="InterPro" id="IPR016195">
    <property type="entry name" value="Pol/histidinol_Pase-like"/>
</dbReference>
<sequence>MTAWRLRVDLHMHTTYSDGLDTPTQLVAKAARHGLHSIAITDHDILTALPEAQAAGFDCGVEVLAGVELTVQYQAYDDIHMLGYCFDPTDPALQARLSQVQQHRVQRGVDMLERINTLLIAQGKVPLDSQRVLQSARGALTRPHLAQALIAQGYANGVQHAFEQFLIPCNVPKAALSPEEAFALVEHAGGVCVLAHPGTLSTDPEVLHPLLATFKAMGLVGLEVYHHRHYPDTIALFQDCATRYDLVATGGSDYHGRPEGAVLGQIAPGYEIPGHVLGDLQRVQAALR</sequence>
<dbReference type="InterPro" id="IPR004013">
    <property type="entry name" value="PHP_dom"/>
</dbReference>
<name>A0A937VXG1_UNCTE</name>
<dbReference type="InterPro" id="IPR003141">
    <property type="entry name" value="Pol/His_phosphatase_N"/>
</dbReference>
<reference evidence="2" key="1">
    <citation type="submission" date="2019-03" db="EMBL/GenBank/DDBJ databases">
        <title>Lake Tanganyika Metagenome-Assembled Genomes (MAGs).</title>
        <authorList>
            <person name="Tran P."/>
        </authorList>
    </citation>
    <scope>NUCLEOTIDE SEQUENCE</scope>
    <source>
        <strain evidence="2">K_DeepCast_65m_m2_066</strain>
    </source>
</reference>
<accession>A0A937VXG1</accession>
<comment type="caution">
    <text evidence="2">The sequence shown here is derived from an EMBL/GenBank/DDBJ whole genome shotgun (WGS) entry which is preliminary data.</text>
</comment>
<dbReference type="SMART" id="SM00481">
    <property type="entry name" value="POLIIIAc"/>
    <property type="match status" value="1"/>
</dbReference>